<dbReference type="RefSeq" id="WP_209678474.1">
    <property type="nucleotide sequence ID" value="NZ_JAGIOI010000001.1"/>
</dbReference>
<dbReference type="EC" id="3.4.16.4" evidence="3"/>
<protein>
    <submittedName>
        <fullName evidence="3">D-alanyl-D-alanine carboxypeptidase (Penicillin-binding protein 5/6)</fullName>
        <ecNumber evidence="3">3.4.16.4</ecNumber>
    </submittedName>
</protein>
<comment type="caution">
    <text evidence="3">The sequence shown here is derived from an EMBL/GenBank/DDBJ whole genome shotgun (WGS) entry which is preliminary data.</text>
</comment>
<keyword evidence="1" id="KW-0732">Signal</keyword>
<gene>
    <name evidence="3" type="ORF">JOF48_001233</name>
</gene>
<sequence length="305" mass="30881">MQTFTQRFMVLLTAALLALTTAVTGCAALDLSRPAAPPTTALEVEWPSADSSLVLLSGGTPEVNHPDGKPRPTASTAKLITTLTVLAKHPLAAGQQGPSLALDAGDVERYERTVAEGGSSLLVHDGMVMTQYAMLEAMLLPSANNVADSMALWAFGSMEAYRAAATELVRSLGMDSTTIGSDASGFSPTTTSTAGDLALLARAAMGEPVIAEIAAQASAVIPGYGPVHNTNTLLGTSGIVGLKTGTSPQAGGVFMFAAQVSLKGVPTMVVGAVMGAGKSSTTAMEAARRLLDSVGGSVAPVGQHQ</sequence>
<keyword evidence="3" id="KW-0378">Hydrolase</keyword>
<evidence type="ECO:0000313" key="3">
    <source>
        <dbReference type="EMBL" id="MBP2412434.1"/>
    </source>
</evidence>
<dbReference type="Proteomes" id="UP000711614">
    <property type="component" value="Unassembled WGS sequence"/>
</dbReference>
<dbReference type="InterPro" id="IPR001967">
    <property type="entry name" value="Peptidase_S11_N"/>
</dbReference>
<keyword evidence="3" id="KW-0645">Protease</keyword>
<organism evidence="3 4">
    <name type="scientific">Arthrobacter stackebrandtii</name>
    <dbReference type="NCBI Taxonomy" id="272161"/>
    <lineage>
        <taxon>Bacteria</taxon>
        <taxon>Bacillati</taxon>
        <taxon>Actinomycetota</taxon>
        <taxon>Actinomycetes</taxon>
        <taxon>Micrococcales</taxon>
        <taxon>Micrococcaceae</taxon>
        <taxon>Arthrobacter</taxon>
    </lineage>
</organism>
<evidence type="ECO:0000313" key="4">
    <source>
        <dbReference type="Proteomes" id="UP000711614"/>
    </source>
</evidence>
<dbReference type="EMBL" id="JAGIOI010000001">
    <property type="protein sequence ID" value="MBP2412434.1"/>
    <property type="molecule type" value="Genomic_DNA"/>
</dbReference>
<feature type="chain" id="PRO_5045639582" evidence="1">
    <location>
        <begin position="28"/>
        <end position="305"/>
    </location>
</feature>
<dbReference type="GO" id="GO:0009002">
    <property type="term" value="F:serine-type D-Ala-D-Ala carboxypeptidase activity"/>
    <property type="evidence" value="ECO:0007669"/>
    <property type="project" value="UniProtKB-EC"/>
</dbReference>
<dbReference type="Gene3D" id="3.40.710.10">
    <property type="entry name" value="DD-peptidase/beta-lactamase superfamily"/>
    <property type="match status" value="1"/>
</dbReference>
<accession>A0ABS4YUG0</accession>
<dbReference type="InterPro" id="IPR012338">
    <property type="entry name" value="Beta-lactam/transpept-like"/>
</dbReference>
<reference evidence="3 4" key="1">
    <citation type="submission" date="2021-03" db="EMBL/GenBank/DDBJ databases">
        <title>Sequencing the genomes of 1000 actinobacteria strains.</title>
        <authorList>
            <person name="Klenk H.-P."/>
        </authorList>
    </citation>
    <scope>NUCLEOTIDE SEQUENCE [LARGE SCALE GENOMIC DNA]</scope>
    <source>
        <strain evidence="3 4">DSM 16005</strain>
    </source>
</reference>
<feature type="domain" description="Peptidase S11 D-alanyl-D-alanine carboxypeptidase A N-terminal" evidence="2">
    <location>
        <begin position="69"/>
        <end position="272"/>
    </location>
</feature>
<dbReference type="Pfam" id="PF00768">
    <property type="entry name" value="Peptidase_S11"/>
    <property type="match status" value="1"/>
</dbReference>
<feature type="signal peptide" evidence="1">
    <location>
        <begin position="1"/>
        <end position="27"/>
    </location>
</feature>
<evidence type="ECO:0000256" key="1">
    <source>
        <dbReference type="SAM" id="SignalP"/>
    </source>
</evidence>
<keyword evidence="4" id="KW-1185">Reference proteome</keyword>
<proteinExistence type="predicted"/>
<keyword evidence="3" id="KW-0121">Carboxypeptidase</keyword>
<name>A0ABS4YUG0_9MICC</name>
<dbReference type="PROSITE" id="PS51257">
    <property type="entry name" value="PROKAR_LIPOPROTEIN"/>
    <property type="match status" value="1"/>
</dbReference>
<evidence type="ECO:0000259" key="2">
    <source>
        <dbReference type="Pfam" id="PF00768"/>
    </source>
</evidence>
<dbReference type="SUPFAM" id="SSF56601">
    <property type="entry name" value="beta-lactamase/transpeptidase-like"/>
    <property type="match status" value="1"/>
</dbReference>